<protein>
    <submittedName>
        <fullName evidence="1">Uncharacterized protein</fullName>
    </submittedName>
</protein>
<dbReference type="STRING" id="436010.A0A165YWX6"/>
<sequence length="93" mass="10672">CVTGLSLRHVCERFQRSMGTTSKYFRRMLLFFSSPPFYTDLVHLPRADDPIPSEIANNPKFYPFFKDAIGAINGTHINCTPTAEQRQAARDYK</sequence>
<accession>A0A165YWX6</accession>
<dbReference type="PANTHER" id="PTHR22930">
    <property type="match status" value="1"/>
</dbReference>
<gene>
    <name evidence="1" type="ORF">FIBSPDRAFT_718730</name>
</gene>
<feature type="non-terminal residue" evidence="1">
    <location>
        <position position="93"/>
    </location>
</feature>
<dbReference type="InterPro" id="IPR045249">
    <property type="entry name" value="HARBI1-like"/>
</dbReference>
<keyword evidence="2" id="KW-1185">Reference proteome</keyword>
<dbReference type="AlphaFoldDB" id="A0A165YWX6"/>
<reference evidence="1 2" key="1">
    <citation type="journal article" date="2016" name="Mol. Biol. Evol.">
        <title>Comparative Genomics of Early-Diverging Mushroom-Forming Fungi Provides Insights into the Origins of Lignocellulose Decay Capabilities.</title>
        <authorList>
            <person name="Nagy L.G."/>
            <person name="Riley R."/>
            <person name="Tritt A."/>
            <person name="Adam C."/>
            <person name="Daum C."/>
            <person name="Floudas D."/>
            <person name="Sun H."/>
            <person name="Yadav J.S."/>
            <person name="Pangilinan J."/>
            <person name="Larsson K.H."/>
            <person name="Matsuura K."/>
            <person name="Barry K."/>
            <person name="Labutti K."/>
            <person name="Kuo R."/>
            <person name="Ohm R.A."/>
            <person name="Bhattacharya S.S."/>
            <person name="Shirouzu T."/>
            <person name="Yoshinaga Y."/>
            <person name="Martin F.M."/>
            <person name="Grigoriev I.V."/>
            <person name="Hibbett D.S."/>
        </authorList>
    </citation>
    <scope>NUCLEOTIDE SEQUENCE [LARGE SCALE GENOMIC DNA]</scope>
    <source>
        <strain evidence="1 2">CBS 109695</strain>
    </source>
</reference>
<dbReference type="OrthoDB" id="1681765at2759"/>
<dbReference type="Proteomes" id="UP000076532">
    <property type="component" value="Unassembled WGS sequence"/>
</dbReference>
<feature type="non-terminal residue" evidence="1">
    <location>
        <position position="1"/>
    </location>
</feature>
<evidence type="ECO:0000313" key="2">
    <source>
        <dbReference type="Proteomes" id="UP000076532"/>
    </source>
</evidence>
<evidence type="ECO:0000313" key="1">
    <source>
        <dbReference type="EMBL" id="KZP10003.1"/>
    </source>
</evidence>
<dbReference type="PANTHER" id="PTHR22930:SF251">
    <property type="entry name" value="DDE TNP4 DOMAIN-CONTAINING PROTEIN"/>
    <property type="match status" value="1"/>
</dbReference>
<name>A0A165YWX6_9AGAM</name>
<organism evidence="1 2">
    <name type="scientific">Athelia psychrophila</name>
    <dbReference type="NCBI Taxonomy" id="1759441"/>
    <lineage>
        <taxon>Eukaryota</taxon>
        <taxon>Fungi</taxon>
        <taxon>Dikarya</taxon>
        <taxon>Basidiomycota</taxon>
        <taxon>Agaricomycotina</taxon>
        <taxon>Agaricomycetes</taxon>
        <taxon>Agaricomycetidae</taxon>
        <taxon>Atheliales</taxon>
        <taxon>Atheliaceae</taxon>
        <taxon>Athelia</taxon>
    </lineage>
</organism>
<proteinExistence type="predicted"/>
<dbReference type="EMBL" id="KV417688">
    <property type="protein sequence ID" value="KZP10003.1"/>
    <property type="molecule type" value="Genomic_DNA"/>
</dbReference>